<organism evidence="1 2">
    <name type="scientific">Negadavirga shengliensis</name>
    <dbReference type="NCBI Taxonomy" id="1389218"/>
    <lineage>
        <taxon>Bacteria</taxon>
        <taxon>Pseudomonadati</taxon>
        <taxon>Bacteroidota</taxon>
        <taxon>Cytophagia</taxon>
        <taxon>Cytophagales</taxon>
        <taxon>Cyclobacteriaceae</taxon>
        <taxon>Negadavirga</taxon>
    </lineage>
</organism>
<keyword evidence="2" id="KW-1185">Reference proteome</keyword>
<name>A0ABV9T5P5_9BACT</name>
<evidence type="ECO:0000313" key="1">
    <source>
        <dbReference type="EMBL" id="MFC4873913.1"/>
    </source>
</evidence>
<reference evidence="2" key="1">
    <citation type="journal article" date="2019" name="Int. J. Syst. Evol. Microbiol.">
        <title>The Global Catalogue of Microorganisms (GCM) 10K type strain sequencing project: providing services to taxonomists for standard genome sequencing and annotation.</title>
        <authorList>
            <consortium name="The Broad Institute Genomics Platform"/>
            <consortium name="The Broad Institute Genome Sequencing Center for Infectious Disease"/>
            <person name="Wu L."/>
            <person name="Ma J."/>
        </authorList>
    </citation>
    <scope>NUCLEOTIDE SEQUENCE [LARGE SCALE GENOMIC DNA]</scope>
    <source>
        <strain evidence="2">CGMCC 4.7466</strain>
    </source>
</reference>
<dbReference type="RefSeq" id="WP_377067248.1">
    <property type="nucleotide sequence ID" value="NZ_JBHSJJ010000014.1"/>
</dbReference>
<gene>
    <name evidence="1" type="ORF">ACFPFU_19570</name>
</gene>
<protein>
    <submittedName>
        <fullName evidence="1">Uncharacterized protein</fullName>
    </submittedName>
</protein>
<dbReference type="Proteomes" id="UP001595818">
    <property type="component" value="Unassembled WGS sequence"/>
</dbReference>
<comment type="caution">
    <text evidence="1">The sequence shown here is derived from an EMBL/GenBank/DDBJ whole genome shotgun (WGS) entry which is preliminary data.</text>
</comment>
<sequence>MKTSTLFAFFLLIFLQAYRTFGQVPMERVKAYQENPHYLSWNEKPVFLIGATGYHSWTPISRPGTSEIELQLQRLADLIDKVDSEHVMGFVRWLPYDPMNHLHDGHVEEVLQPWIKLQNGKYDLGRFEPEWEQRLRKLLTQTLNARIIVCLEIWDDWSVTRGPGGAYDPGANYGWNGHPFNPNNNVNYDEKVLPYTTSVCDPPFYNVLPGKEHNDKVFQFQTLYVDHLLRIVKDYPHVMLNINNESRADLAWSRYWAAYVQEKTGGEILVGDMPSTNRKDGGGECDEEFNPMTLSTDGLYGMVDIAQGVSAHEFKTPREQALEGGKRIKSYRDAMDKSGTIKPLLVSKDYTRDENGGDMVIWSRFINGTASSRFHRPSGEHPSSVIDYQHAAMLRLGKFVANVPFWEMSPQKDLIHALPSGTGANALADPTEKVIIQLIDGKIGEEIAINLTGETSWKATWFDPTAEEVVYQNQTSFRHHKNYLEIPVGHEHLIIILER</sequence>
<evidence type="ECO:0000313" key="2">
    <source>
        <dbReference type="Proteomes" id="UP001595818"/>
    </source>
</evidence>
<proteinExistence type="predicted"/>
<dbReference type="EMBL" id="JBHSJJ010000014">
    <property type="protein sequence ID" value="MFC4873913.1"/>
    <property type="molecule type" value="Genomic_DNA"/>
</dbReference>
<accession>A0ABV9T5P5</accession>